<accession>A0ACB8BJ90</accession>
<dbReference type="EMBL" id="MU266403">
    <property type="protein sequence ID" value="KAH7925369.1"/>
    <property type="molecule type" value="Genomic_DNA"/>
</dbReference>
<proteinExistence type="predicted"/>
<comment type="caution">
    <text evidence="1">The sequence shown here is derived from an EMBL/GenBank/DDBJ whole genome shotgun (WGS) entry which is preliminary data.</text>
</comment>
<gene>
    <name evidence="1" type="ORF">BV22DRAFT_1011364</name>
</gene>
<name>A0ACB8BJ90_9AGAM</name>
<keyword evidence="2" id="KW-1185">Reference proteome</keyword>
<protein>
    <submittedName>
        <fullName evidence="1">Uncharacterized protein</fullName>
    </submittedName>
</protein>
<reference evidence="1" key="1">
    <citation type="journal article" date="2021" name="New Phytol.">
        <title>Evolutionary innovations through gain and loss of genes in the ectomycorrhizal Boletales.</title>
        <authorList>
            <person name="Wu G."/>
            <person name="Miyauchi S."/>
            <person name="Morin E."/>
            <person name="Kuo A."/>
            <person name="Drula E."/>
            <person name="Varga T."/>
            <person name="Kohler A."/>
            <person name="Feng B."/>
            <person name="Cao Y."/>
            <person name="Lipzen A."/>
            <person name="Daum C."/>
            <person name="Hundley H."/>
            <person name="Pangilinan J."/>
            <person name="Johnson J."/>
            <person name="Barry K."/>
            <person name="LaButti K."/>
            <person name="Ng V."/>
            <person name="Ahrendt S."/>
            <person name="Min B."/>
            <person name="Choi I.G."/>
            <person name="Park H."/>
            <person name="Plett J.M."/>
            <person name="Magnuson J."/>
            <person name="Spatafora J.W."/>
            <person name="Nagy L.G."/>
            <person name="Henrissat B."/>
            <person name="Grigoriev I.V."/>
            <person name="Yang Z.L."/>
            <person name="Xu J."/>
            <person name="Martin F.M."/>
        </authorList>
    </citation>
    <scope>NUCLEOTIDE SEQUENCE</scope>
    <source>
        <strain evidence="1">KUC20120723A-06</strain>
    </source>
</reference>
<evidence type="ECO:0000313" key="2">
    <source>
        <dbReference type="Proteomes" id="UP000790709"/>
    </source>
</evidence>
<sequence length="623" mass="70614">MQLTAVVQYVKLRDQYQLHPKCKKPCLSASLAVARRMGKGKKGTGKGEGASFAREIRRNELYLLRHHCLPLGKKAAHHGQYTLLDNEAILHRVRMYLAAQNLGMITPHGLCLHVNNVIAPALGLSGPNSSITERTAITWLKKLGYSCKEVRKGVYFDGHERPDVIEARNKFLETMKRYEPLMCTYDDKTLEPIPPVLQPGEKEHVPIPQDESIFHTNDNRRRQWLRGNQQALKKKGNGRAVHVSDFICETTGRLALSPTQIAEQMKLPVEQRLKSFDARKIIHPGKNHDAWWDLPQLIKQTDNAADIFEYLHPSKVGIFIFDCSSAHEGLAPDALNVNNMNVNPGGKQTHLRDTVIPLSNPPPKPGQPDTRGTPQSMVYPADHLDPNLAGKPKGMRAVLQERHSVWDELMTRRGGKVTGKCQSCQKSQAKKDAERRVAAAEAMGQEELLNDNDVNQAEEVVAPPVDDWCCMYRVLSLQDDFAHEKPMIQHLLERRGHVCLFLPKFHCELNPIEMVWGYAKYREFPACAPSFPVSFLSPGYRNASDGKFTTAKVLVPQCLDMCDTLTIRRFFRKSWRYMDAYRKGLDSRQVAFAVKKYKSHRRVGLPAAIIREMETRTALSDRI</sequence>
<dbReference type="Proteomes" id="UP000790709">
    <property type="component" value="Unassembled WGS sequence"/>
</dbReference>
<organism evidence="1 2">
    <name type="scientific">Leucogyrophana mollusca</name>
    <dbReference type="NCBI Taxonomy" id="85980"/>
    <lineage>
        <taxon>Eukaryota</taxon>
        <taxon>Fungi</taxon>
        <taxon>Dikarya</taxon>
        <taxon>Basidiomycota</taxon>
        <taxon>Agaricomycotina</taxon>
        <taxon>Agaricomycetes</taxon>
        <taxon>Agaricomycetidae</taxon>
        <taxon>Boletales</taxon>
        <taxon>Boletales incertae sedis</taxon>
        <taxon>Leucogyrophana</taxon>
    </lineage>
</organism>
<evidence type="ECO:0000313" key="1">
    <source>
        <dbReference type="EMBL" id="KAH7925369.1"/>
    </source>
</evidence>